<evidence type="ECO:0000313" key="3">
    <source>
        <dbReference type="EMBL" id="CDL90834.1"/>
    </source>
</evidence>
<keyword evidence="2" id="KW-0203">Cytokinin biosynthesis</keyword>
<evidence type="ECO:0000256" key="1">
    <source>
        <dbReference type="ARBA" id="ARBA00006763"/>
    </source>
</evidence>
<dbReference type="PANTHER" id="PTHR31223">
    <property type="entry name" value="LOG FAMILY PROTEIN YJL055W"/>
    <property type="match status" value="1"/>
</dbReference>
<sequence>MKRICVYSGSSSGINKEYSKFARLLGKELVKNNIDLVYGGSKTGLMGDISDEVFKNNGKVIGIIPQIPLLEEKTSKNLTKLIKVKNMSERKEKMSDLSDGFVALPGGLGTYEELFDTLSWARIGIHQKPIGLLNISNYFDPLIYMLENSYKEGFISKLSMKLLLISDNPCELINSMKISCRQQIEIRKS</sequence>
<dbReference type="RefSeq" id="WP_017751831.1">
    <property type="nucleotide sequence ID" value="NZ_CBXI010000010.1"/>
</dbReference>
<dbReference type="GO" id="GO:0016799">
    <property type="term" value="F:hydrolase activity, hydrolyzing N-glycosyl compounds"/>
    <property type="evidence" value="ECO:0007669"/>
    <property type="project" value="TreeGrafter"/>
</dbReference>
<dbReference type="EMBL" id="CBXI010000010">
    <property type="protein sequence ID" value="CDL90834.1"/>
    <property type="molecule type" value="Genomic_DNA"/>
</dbReference>
<dbReference type="GeneID" id="29418767"/>
<dbReference type="Gene3D" id="3.40.50.450">
    <property type="match status" value="1"/>
</dbReference>
<dbReference type="EC" id="3.2.2.n1" evidence="2"/>
<dbReference type="PANTHER" id="PTHR31223:SF70">
    <property type="entry name" value="LOG FAMILY PROTEIN YJL055W"/>
    <property type="match status" value="1"/>
</dbReference>
<keyword evidence="4" id="KW-1185">Reference proteome</keyword>
<protein>
    <recommendedName>
        <fullName evidence="2">Cytokinin riboside 5'-monophosphate phosphoribohydrolase</fullName>
        <ecNumber evidence="2">3.2.2.n1</ecNumber>
    </recommendedName>
</protein>
<dbReference type="OrthoDB" id="9801098at2"/>
<dbReference type="GO" id="GO:0005829">
    <property type="term" value="C:cytosol"/>
    <property type="evidence" value="ECO:0007669"/>
    <property type="project" value="TreeGrafter"/>
</dbReference>
<comment type="similarity">
    <text evidence="1 2">Belongs to the LOG family.</text>
</comment>
<dbReference type="Proteomes" id="UP000019482">
    <property type="component" value="Unassembled WGS sequence"/>
</dbReference>
<dbReference type="InterPro" id="IPR031100">
    <property type="entry name" value="LOG_fam"/>
</dbReference>
<evidence type="ECO:0000256" key="2">
    <source>
        <dbReference type="RuleBase" id="RU363015"/>
    </source>
</evidence>
<proteinExistence type="inferred from homology"/>
<dbReference type="GO" id="GO:0009691">
    <property type="term" value="P:cytokinin biosynthetic process"/>
    <property type="evidence" value="ECO:0007669"/>
    <property type="project" value="UniProtKB-UniRule"/>
</dbReference>
<organism evidence="3 4">
    <name type="scientific">Clostridium tyrobutyricum DIVETGP</name>
    <dbReference type="NCBI Taxonomy" id="1408889"/>
    <lineage>
        <taxon>Bacteria</taxon>
        <taxon>Bacillati</taxon>
        <taxon>Bacillota</taxon>
        <taxon>Clostridia</taxon>
        <taxon>Eubacteriales</taxon>
        <taxon>Clostridiaceae</taxon>
        <taxon>Clostridium</taxon>
    </lineage>
</organism>
<dbReference type="Pfam" id="PF03641">
    <property type="entry name" value="Lysine_decarbox"/>
    <property type="match status" value="1"/>
</dbReference>
<comment type="caution">
    <text evidence="3">The sequence shown here is derived from an EMBL/GenBank/DDBJ whole genome shotgun (WGS) entry which is preliminary data.</text>
</comment>
<reference evidence="3 4" key="1">
    <citation type="journal article" date="2015" name="Genome Announc.">
        <title>Draft Genome Sequence of Clostridium tyrobutyricum Strain DIVETGP, Isolated from Cow's Milk for Grana Padano Production.</title>
        <authorList>
            <person name="Soggiu A."/>
            <person name="Piras C."/>
            <person name="Gaiarsa S."/>
            <person name="Sassera D."/>
            <person name="Roncada P."/>
            <person name="Bendixen E."/>
            <person name="Brasca M."/>
            <person name="Bonizzi L."/>
        </authorList>
    </citation>
    <scope>NUCLEOTIDE SEQUENCE [LARGE SCALE GENOMIC DNA]</scope>
    <source>
        <strain evidence="3 4">DIVETGP</strain>
    </source>
</reference>
<dbReference type="InterPro" id="IPR005269">
    <property type="entry name" value="LOG"/>
</dbReference>
<accession>W6N6D2</accession>
<keyword evidence="2" id="KW-0378">Hydrolase</keyword>
<dbReference type="AlphaFoldDB" id="W6N6D2"/>
<evidence type="ECO:0000313" key="4">
    <source>
        <dbReference type="Proteomes" id="UP000019482"/>
    </source>
</evidence>
<dbReference type="SUPFAM" id="SSF102405">
    <property type="entry name" value="MCP/YpsA-like"/>
    <property type="match status" value="1"/>
</dbReference>
<gene>
    <name evidence="3" type="ORF">CTDIVETGP_0904</name>
</gene>
<dbReference type="NCBIfam" id="TIGR00730">
    <property type="entry name" value="Rossman fold protein, TIGR00730 family"/>
    <property type="match status" value="1"/>
</dbReference>
<name>W6N6D2_CLOTY</name>